<accession>A0A7C0Y5E6</accession>
<keyword evidence="1" id="KW-0175">Coiled coil</keyword>
<dbReference type="InterPro" id="IPR027417">
    <property type="entry name" value="P-loop_NTPase"/>
</dbReference>
<dbReference type="InterPro" id="IPR041679">
    <property type="entry name" value="DNA2/NAM7-like_C"/>
</dbReference>
<organism evidence="4">
    <name type="scientific">Desulfofervidus auxilii</name>
    <dbReference type="NCBI Taxonomy" id="1621989"/>
    <lineage>
        <taxon>Bacteria</taxon>
        <taxon>Pseudomonadati</taxon>
        <taxon>Thermodesulfobacteriota</taxon>
        <taxon>Candidatus Desulfofervidia</taxon>
        <taxon>Candidatus Desulfofervidales</taxon>
        <taxon>Candidatus Desulfofervidaceae</taxon>
        <taxon>Candidatus Desulfofervidus</taxon>
    </lineage>
</organism>
<dbReference type="PANTHER" id="PTHR10887">
    <property type="entry name" value="DNA2/NAM7 HELICASE FAMILY"/>
    <property type="match status" value="1"/>
</dbReference>
<protein>
    <recommendedName>
        <fullName evidence="5">AAA+ ATPase domain-containing protein</fullName>
    </recommendedName>
</protein>
<dbReference type="InterPro" id="IPR041677">
    <property type="entry name" value="DNA2/NAM7_AAA_11"/>
</dbReference>
<feature type="domain" description="DNA2/NAM7 helicase-like C-terminal" evidence="3">
    <location>
        <begin position="547"/>
        <end position="688"/>
    </location>
</feature>
<gene>
    <name evidence="4" type="ORF">ENG63_09000</name>
</gene>
<evidence type="ECO:0000259" key="3">
    <source>
        <dbReference type="Pfam" id="PF13087"/>
    </source>
</evidence>
<dbReference type="CDD" id="cd18808">
    <property type="entry name" value="SF1_C_Upf1"/>
    <property type="match status" value="1"/>
</dbReference>
<dbReference type="AlphaFoldDB" id="A0A7C0Y5E6"/>
<dbReference type="InterPro" id="IPR045055">
    <property type="entry name" value="DNA2/NAM7-like"/>
</dbReference>
<dbReference type="InterPro" id="IPR047187">
    <property type="entry name" value="SF1_C_Upf1"/>
</dbReference>
<dbReference type="GO" id="GO:0004386">
    <property type="term" value="F:helicase activity"/>
    <property type="evidence" value="ECO:0007669"/>
    <property type="project" value="InterPro"/>
</dbReference>
<feature type="domain" description="DNA2/NAM7 helicase helicase" evidence="2">
    <location>
        <begin position="159"/>
        <end position="520"/>
    </location>
</feature>
<evidence type="ECO:0000313" key="4">
    <source>
        <dbReference type="EMBL" id="HDD44977.1"/>
    </source>
</evidence>
<name>A0A7C0Y5E6_DESA2</name>
<dbReference type="PANTHER" id="PTHR10887:SF495">
    <property type="entry name" value="HELICASE SENATAXIN ISOFORM X1-RELATED"/>
    <property type="match status" value="1"/>
</dbReference>
<reference evidence="4" key="1">
    <citation type="journal article" date="2020" name="mSystems">
        <title>Genome- and Community-Level Interaction Insights into Carbon Utilization and Element Cycling Functions of Hydrothermarchaeota in Hydrothermal Sediment.</title>
        <authorList>
            <person name="Zhou Z."/>
            <person name="Liu Y."/>
            <person name="Xu W."/>
            <person name="Pan J."/>
            <person name="Luo Z.H."/>
            <person name="Li M."/>
        </authorList>
    </citation>
    <scope>NUCLEOTIDE SEQUENCE [LARGE SCALE GENOMIC DNA]</scope>
    <source>
        <strain evidence="4">HyVt-233</strain>
    </source>
</reference>
<sequence>MISKQLIDEFIKALDEEIKALKEGKGGTIVKIFDGHFIRKESKFFIYSFKLENFITTIDDTPVEVKVDSSRYEGEIIQTRELEVIIGIKHDFGKLIPEAKLIIKLYFLYELLKKKFEAIRNGQLHVDFTLANLVFEGKTSNVPSSTTIPPLESHVNMPNQSQLEAIKKSQSLPLSFIWGPPGTGKTKTLARIVECFLKQGMRILVVAHSNAAVDEATEDIAEILKNTEYYTQGQIIRLGNYQKHTLETKYNFVIFEKIVEKLAETLKRKKEVLEECKNRVEQKLKPLTSVWEDIQKREALLGEVKQLINIQNSIEKEITGIRTQIAQWENDLDKLRIKLHKAKSSGILKRFFLGLNPEKIQQEINQLTVLLNDTQNKLHERKLKLQEIKYQRSVKEKDIDSLQQRTNSLLKNLGLSKERIEIEIQKLIAEKKRISDQIKEIQNELNKLPKHVLSKAKVICTTLTKTFSAQEFPDTPFDVLVVDEASMAPMPYLYWALGRCRKSAVIVGDFLQLPPICVSESNIAKKWLGRNIYQHLHIDTPSKAKRDKRVCLLDTQYRMNPAISSISNEMFYEGLLKDDTITHTLNMCDGLSEFPLTIIDTTSASPWCSRLRSGSRFNIYHALLAVTAAKKILENKHYEVGIITPYTAQTKLIRKITEDMKIDRIHVATVHRFQGGETDIVIFDTVESPGVKIAPML</sequence>
<dbReference type="Pfam" id="PF13087">
    <property type="entry name" value="AAA_12"/>
    <property type="match status" value="1"/>
</dbReference>
<evidence type="ECO:0008006" key="5">
    <source>
        <dbReference type="Google" id="ProtNLM"/>
    </source>
</evidence>
<proteinExistence type="predicted"/>
<dbReference type="Gene3D" id="3.40.50.300">
    <property type="entry name" value="P-loop containing nucleotide triphosphate hydrolases"/>
    <property type="match status" value="3"/>
</dbReference>
<comment type="caution">
    <text evidence="4">The sequence shown here is derived from an EMBL/GenBank/DDBJ whole genome shotgun (WGS) entry which is preliminary data.</text>
</comment>
<dbReference type="EMBL" id="DRBS01000331">
    <property type="protein sequence ID" value="HDD44977.1"/>
    <property type="molecule type" value="Genomic_DNA"/>
</dbReference>
<feature type="non-terminal residue" evidence="4">
    <location>
        <position position="697"/>
    </location>
</feature>
<dbReference type="Pfam" id="PF13086">
    <property type="entry name" value="AAA_11"/>
    <property type="match status" value="1"/>
</dbReference>
<dbReference type="SUPFAM" id="SSF52540">
    <property type="entry name" value="P-loop containing nucleoside triphosphate hydrolases"/>
    <property type="match status" value="1"/>
</dbReference>
<feature type="coiled-coil region" evidence="1">
    <location>
        <begin position="385"/>
        <end position="444"/>
    </location>
</feature>
<evidence type="ECO:0000256" key="1">
    <source>
        <dbReference type="SAM" id="Coils"/>
    </source>
</evidence>
<evidence type="ECO:0000259" key="2">
    <source>
        <dbReference type="Pfam" id="PF13086"/>
    </source>
</evidence>
<dbReference type="Proteomes" id="UP000886289">
    <property type="component" value="Unassembled WGS sequence"/>
</dbReference>
<feature type="coiled-coil region" evidence="1">
    <location>
        <begin position="318"/>
        <end position="345"/>
    </location>
</feature>